<evidence type="ECO:0000256" key="9">
    <source>
        <dbReference type="ARBA" id="ARBA00022840"/>
    </source>
</evidence>
<dbReference type="GO" id="GO:0005886">
    <property type="term" value="C:plasma membrane"/>
    <property type="evidence" value="ECO:0007669"/>
    <property type="project" value="TreeGrafter"/>
</dbReference>
<keyword evidence="4" id="KW-0444">Lipid biosynthesis</keyword>
<comment type="similarity">
    <text evidence="2">Belongs to the eukaryotic diacylglycerol kinase family.</text>
</comment>
<sequence length="302" mass="33552">MKLKAQLIVNLTAGGGKPRQHLKKVLQYLKENGLNFEVCYTSRHGEATEMAQSAADQGVDLIVSVGGDGTANEIVNGIMQSKNTPTLGIIPLGWANDFIKSIDIPSDLIEACKILIQGKTKKIDLGIINNQIYFANLFGIGFDAEVAQLANQMKNRHPNWRVLSAFIYVFATIKKLLSPFHCHEVKIKIDQQEIKSKILFVAIGNGKIYGGRFKITPEAILDDGWLEVCLVEEMGRLKYLMSIPKVFKGTHKSIKGISFYRAKEIVVQSSEPILAQISGEVIEGQKKYTITLLPKRLKLMVP</sequence>
<accession>A0A2M7PSE0</accession>
<dbReference type="Proteomes" id="UP000228560">
    <property type="component" value="Unassembled WGS sequence"/>
</dbReference>
<evidence type="ECO:0000256" key="6">
    <source>
        <dbReference type="ARBA" id="ARBA00022723"/>
    </source>
</evidence>
<organism evidence="17 18">
    <name type="scientific">Candidatus Infernicultor aquiphilus</name>
    <dbReference type="NCBI Taxonomy" id="1805029"/>
    <lineage>
        <taxon>Bacteria</taxon>
        <taxon>Pseudomonadati</taxon>
        <taxon>Atribacterota</taxon>
        <taxon>Candidatus Phoenicimicrobiia</taxon>
        <taxon>Candidatus Pheonicimicrobiales</taxon>
        <taxon>Candidatus Phoenicimicrobiaceae</taxon>
        <taxon>Candidatus Infernicultor</taxon>
    </lineage>
</organism>
<dbReference type="Proteomes" id="UP000231493">
    <property type="component" value="Unassembled WGS sequence"/>
</dbReference>
<evidence type="ECO:0000256" key="3">
    <source>
        <dbReference type="ARBA" id="ARBA00012133"/>
    </source>
</evidence>
<dbReference type="NCBIfam" id="TIGR00147">
    <property type="entry name" value="YegS/Rv2252/BmrU family lipid kinase"/>
    <property type="match status" value="1"/>
</dbReference>
<evidence type="ECO:0000256" key="8">
    <source>
        <dbReference type="ARBA" id="ARBA00022777"/>
    </source>
</evidence>
<dbReference type="InterPro" id="IPR001206">
    <property type="entry name" value="Diacylglycerol_kinase_cat_dom"/>
</dbReference>
<evidence type="ECO:0000313" key="17">
    <source>
        <dbReference type="EMBL" id="PJB57993.1"/>
    </source>
</evidence>
<name>A0A2M8CG00_9BACT</name>
<keyword evidence="9" id="KW-0067">ATP-binding</keyword>
<dbReference type="InterPro" id="IPR016064">
    <property type="entry name" value="NAD/diacylglycerol_kinase_sf"/>
</dbReference>
<accession>A0A2M8CG00</accession>
<comment type="caution">
    <text evidence="17">The sequence shown here is derived from an EMBL/GenBank/DDBJ whole genome shotgun (WGS) entry which is preliminary data.</text>
</comment>
<feature type="domain" description="DAGKc" evidence="14">
    <location>
        <begin position="1"/>
        <end position="132"/>
    </location>
</feature>
<evidence type="ECO:0000256" key="10">
    <source>
        <dbReference type="ARBA" id="ARBA00022842"/>
    </source>
</evidence>
<protein>
    <recommendedName>
        <fullName evidence="3">diacylglycerol kinase (ATP)</fullName>
        <ecNumber evidence="3">2.7.1.107</ecNumber>
    </recommendedName>
</protein>
<dbReference type="EC" id="2.7.1.107" evidence="3"/>
<dbReference type="GO" id="GO:0008654">
    <property type="term" value="P:phospholipid biosynthetic process"/>
    <property type="evidence" value="ECO:0007669"/>
    <property type="project" value="UniProtKB-KW"/>
</dbReference>
<evidence type="ECO:0000256" key="7">
    <source>
        <dbReference type="ARBA" id="ARBA00022741"/>
    </source>
</evidence>
<reference evidence="15" key="1">
    <citation type="submission" date="2017-09" db="EMBL/GenBank/DDBJ databases">
        <title>Depth-based differentiation of microbial function through sediment-hosted aquifers and enrichment of novel symbionts in the deep terrestrial subsurface.</title>
        <authorList>
            <person name="Probst A.J."/>
            <person name="Ladd B."/>
            <person name="Jarett J.K."/>
            <person name="Geller-Mcgrath D.E."/>
            <person name="Sieber C.M.K."/>
            <person name="Emerson J.B."/>
            <person name="Anantharaman K."/>
            <person name="Thomas B.C."/>
            <person name="Malmstrom R."/>
            <person name="Stieglmeier M."/>
            <person name="Klingl A."/>
            <person name="Woyke T."/>
            <person name="Ryan C.M."/>
            <person name="Banfield J.F."/>
        </authorList>
    </citation>
    <scope>NUCLEOTIDE SEQUENCE</scope>
    <source>
        <strain evidence="15">CG_4_8_14_3_um_filter_34_18</strain>
    </source>
</reference>
<keyword evidence="12" id="KW-0594">Phospholipid biosynthesis</keyword>
<reference evidence="18 19" key="2">
    <citation type="submission" date="2017-09" db="EMBL/GenBank/DDBJ databases">
        <title>Depth-based differentiation of microbial function through sediment-hosted aquifers and enrichment of novel symbionts in the deep terrestrial subsurface.</title>
        <authorList>
            <person name="Probst A.J."/>
            <person name="Ladd B."/>
            <person name="Jarett J.K."/>
            <person name="Geller-Mcgrath D.E."/>
            <person name="Sieber C.M."/>
            <person name="Emerson J.B."/>
            <person name="Anantharaman K."/>
            <person name="Thomas B.C."/>
            <person name="Malmstrom R."/>
            <person name="Stieglmeier M."/>
            <person name="Klingl A."/>
            <person name="Woyke T."/>
            <person name="Ryan C.M."/>
            <person name="Banfield J.F."/>
        </authorList>
    </citation>
    <scope>NUCLEOTIDE SEQUENCE [LARGE SCALE GENOMIC DNA]</scope>
    <source>
        <strain evidence="16">CG_4_10_14_3_um_filter_34_13</strain>
        <strain evidence="17">CG_4_9_14_3_um_filter_33_16</strain>
    </source>
</reference>
<keyword evidence="11" id="KW-0443">Lipid metabolism</keyword>
<dbReference type="SUPFAM" id="SSF111331">
    <property type="entry name" value="NAD kinase/diacylglycerol kinase-like"/>
    <property type="match status" value="1"/>
</dbReference>
<evidence type="ECO:0000313" key="18">
    <source>
        <dbReference type="Proteomes" id="UP000228560"/>
    </source>
</evidence>
<evidence type="ECO:0000256" key="1">
    <source>
        <dbReference type="ARBA" id="ARBA00001946"/>
    </source>
</evidence>
<dbReference type="InterPro" id="IPR000756">
    <property type="entry name" value="Diacylglycerol_kin_accessory"/>
</dbReference>
<dbReference type="SMART" id="SM00045">
    <property type="entry name" value="DAGKa"/>
    <property type="match status" value="1"/>
</dbReference>
<comment type="cofactor">
    <cofactor evidence="1">
        <name>Mg(2+)</name>
        <dbReference type="ChEBI" id="CHEBI:18420"/>
    </cofactor>
</comment>
<dbReference type="SMART" id="SM00046">
    <property type="entry name" value="DAGKc"/>
    <property type="match status" value="1"/>
</dbReference>
<keyword evidence="13" id="KW-1208">Phospholipid metabolism</keyword>
<dbReference type="Gene3D" id="2.60.200.40">
    <property type="match status" value="1"/>
</dbReference>
<keyword evidence="7" id="KW-0547">Nucleotide-binding</keyword>
<dbReference type="GO" id="GO:0046872">
    <property type="term" value="F:metal ion binding"/>
    <property type="evidence" value="ECO:0007669"/>
    <property type="project" value="UniProtKB-KW"/>
</dbReference>
<evidence type="ECO:0000256" key="11">
    <source>
        <dbReference type="ARBA" id="ARBA00023098"/>
    </source>
</evidence>
<evidence type="ECO:0000256" key="12">
    <source>
        <dbReference type="ARBA" id="ARBA00023209"/>
    </source>
</evidence>
<evidence type="ECO:0000256" key="5">
    <source>
        <dbReference type="ARBA" id="ARBA00022679"/>
    </source>
</evidence>
<evidence type="ECO:0000313" key="15">
    <source>
        <dbReference type="EMBL" id="PIX34429.1"/>
    </source>
</evidence>
<evidence type="ECO:0000313" key="19">
    <source>
        <dbReference type="Proteomes" id="UP000230646"/>
    </source>
</evidence>
<dbReference type="PROSITE" id="PS50146">
    <property type="entry name" value="DAGK"/>
    <property type="match status" value="1"/>
</dbReference>
<dbReference type="InterPro" id="IPR050187">
    <property type="entry name" value="Lipid_Phosphate_FormReg"/>
</dbReference>
<keyword evidence="5" id="KW-0808">Transferase</keyword>
<dbReference type="InterPro" id="IPR017438">
    <property type="entry name" value="ATP-NAD_kinase_N"/>
</dbReference>
<dbReference type="Pfam" id="PF19279">
    <property type="entry name" value="YegS_C"/>
    <property type="match status" value="1"/>
</dbReference>
<dbReference type="EMBL" id="PFTV01000016">
    <property type="protein sequence ID" value="PJB57993.1"/>
    <property type="molecule type" value="Genomic_DNA"/>
</dbReference>
<evidence type="ECO:0000256" key="13">
    <source>
        <dbReference type="ARBA" id="ARBA00023264"/>
    </source>
</evidence>
<accession>A0A2M7K8H4</accession>
<dbReference type="GO" id="GO:0004143">
    <property type="term" value="F:ATP-dependent diacylglycerol kinase activity"/>
    <property type="evidence" value="ECO:0007669"/>
    <property type="project" value="UniProtKB-EC"/>
</dbReference>
<gene>
    <name evidence="17" type="ORF">CO097_00600</name>
    <name evidence="16" type="ORF">COZ07_02005</name>
    <name evidence="15" type="ORF">COZ58_04015</name>
</gene>
<dbReference type="AlphaFoldDB" id="A0A2M8CG00"/>
<evidence type="ECO:0000313" key="16">
    <source>
        <dbReference type="EMBL" id="PIY33485.1"/>
    </source>
</evidence>
<keyword evidence="6" id="KW-0479">Metal-binding</keyword>
<dbReference type="EMBL" id="PFIP01000075">
    <property type="protein sequence ID" value="PIX34429.1"/>
    <property type="molecule type" value="Genomic_DNA"/>
</dbReference>
<keyword evidence="8" id="KW-0418">Kinase</keyword>
<evidence type="ECO:0000259" key="14">
    <source>
        <dbReference type="PROSITE" id="PS50146"/>
    </source>
</evidence>
<keyword evidence="10" id="KW-0460">Magnesium</keyword>
<dbReference type="InterPro" id="IPR005218">
    <property type="entry name" value="Diacylglycerol/lipid_kinase"/>
</dbReference>
<evidence type="ECO:0000256" key="4">
    <source>
        <dbReference type="ARBA" id="ARBA00022516"/>
    </source>
</evidence>
<dbReference type="Pfam" id="PF00781">
    <property type="entry name" value="DAGK_cat"/>
    <property type="match status" value="1"/>
</dbReference>
<dbReference type="Gene3D" id="3.40.50.10330">
    <property type="entry name" value="Probable inorganic polyphosphate/atp-NAD kinase, domain 1"/>
    <property type="match status" value="1"/>
</dbReference>
<dbReference type="InterPro" id="IPR045540">
    <property type="entry name" value="YegS/DAGK_C"/>
</dbReference>
<dbReference type="PANTHER" id="PTHR12358">
    <property type="entry name" value="SPHINGOSINE KINASE"/>
    <property type="match status" value="1"/>
</dbReference>
<dbReference type="GO" id="GO:0005524">
    <property type="term" value="F:ATP binding"/>
    <property type="evidence" value="ECO:0007669"/>
    <property type="project" value="UniProtKB-KW"/>
</dbReference>
<evidence type="ECO:0000256" key="2">
    <source>
        <dbReference type="ARBA" id="ARBA00009280"/>
    </source>
</evidence>
<dbReference type="PANTHER" id="PTHR12358:SF106">
    <property type="entry name" value="LIPID KINASE YEGS"/>
    <property type="match status" value="1"/>
</dbReference>
<proteinExistence type="inferred from homology"/>
<dbReference type="Proteomes" id="UP000230646">
    <property type="component" value="Unassembled WGS sequence"/>
</dbReference>
<dbReference type="EMBL" id="PFKO01000073">
    <property type="protein sequence ID" value="PIY33485.1"/>
    <property type="molecule type" value="Genomic_DNA"/>
</dbReference>
<dbReference type="GO" id="GO:0007200">
    <property type="term" value="P:phospholipase C-activating G protein-coupled receptor signaling pathway"/>
    <property type="evidence" value="ECO:0007669"/>
    <property type="project" value="InterPro"/>
</dbReference>